<evidence type="ECO:0000313" key="4">
    <source>
        <dbReference type="Proteomes" id="UP000536262"/>
    </source>
</evidence>
<comment type="caution">
    <text evidence="3">The sequence shown here is derived from an EMBL/GenBank/DDBJ whole genome shotgun (WGS) entry which is preliminary data.</text>
</comment>
<protein>
    <submittedName>
        <fullName evidence="3">Uncharacterized protein</fullName>
    </submittedName>
</protein>
<evidence type="ECO:0000313" key="3">
    <source>
        <dbReference type="EMBL" id="MBB6354758.1"/>
    </source>
</evidence>
<keyword evidence="4" id="KW-1185">Reference proteome</keyword>
<keyword evidence="1" id="KW-0812">Transmembrane</keyword>
<dbReference type="Proteomes" id="UP000536262">
    <property type="component" value="Unassembled WGS sequence"/>
</dbReference>
<gene>
    <name evidence="3" type="ORF">GGR00_002554</name>
</gene>
<name>A0A7X0F873_9HYPH</name>
<feature type="signal peptide" evidence="2">
    <location>
        <begin position="1"/>
        <end position="22"/>
    </location>
</feature>
<keyword evidence="1" id="KW-1133">Transmembrane helix</keyword>
<reference evidence="3 4" key="1">
    <citation type="submission" date="2020-08" db="EMBL/GenBank/DDBJ databases">
        <title>Genomic Encyclopedia of Type Strains, Phase IV (KMG-IV): sequencing the most valuable type-strain genomes for metagenomic binning, comparative biology and taxonomic classification.</title>
        <authorList>
            <person name="Goeker M."/>
        </authorList>
    </citation>
    <scope>NUCLEOTIDE SEQUENCE [LARGE SCALE GENOMIC DNA]</scope>
    <source>
        <strain evidence="3 4">DSM 7051</strain>
    </source>
</reference>
<feature type="transmembrane region" description="Helical" evidence="1">
    <location>
        <begin position="37"/>
        <end position="57"/>
    </location>
</feature>
<dbReference type="AlphaFoldDB" id="A0A7X0F873"/>
<evidence type="ECO:0000256" key="1">
    <source>
        <dbReference type="SAM" id="Phobius"/>
    </source>
</evidence>
<accession>A0A7X0F873</accession>
<keyword evidence="2" id="KW-0732">Signal</keyword>
<evidence type="ECO:0000256" key="2">
    <source>
        <dbReference type="SAM" id="SignalP"/>
    </source>
</evidence>
<feature type="chain" id="PRO_5030830659" evidence="2">
    <location>
        <begin position="23"/>
        <end position="62"/>
    </location>
</feature>
<dbReference type="EMBL" id="JACHOU010000005">
    <property type="protein sequence ID" value="MBB6354758.1"/>
    <property type="molecule type" value="Genomic_DNA"/>
</dbReference>
<organism evidence="3 4">
    <name type="scientific">Aminobacter aganoensis</name>
    <dbReference type="NCBI Taxonomy" id="83264"/>
    <lineage>
        <taxon>Bacteria</taxon>
        <taxon>Pseudomonadati</taxon>
        <taxon>Pseudomonadota</taxon>
        <taxon>Alphaproteobacteria</taxon>
        <taxon>Hyphomicrobiales</taxon>
        <taxon>Phyllobacteriaceae</taxon>
        <taxon>Aminobacter</taxon>
    </lineage>
</organism>
<sequence length="62" mass="6574">MGKKAIYLLLALTVLCGAGAFAMTFMAATANKEFAGALFYAFIALFTSGVTTLFVVLTQTRD</sequence>
<keyword evidence="1" id="KW-0472">Membrane</keyword>
<proteinExistence type="predicted"/>
<dbReference type="RefSeq" id="WP_184699593.1">
    <property type="nucleotide sequence ID" value="NZ_BAABEG010000001.1"/>
</dbReference>